<accession>A0ABU0Z6W6</accession>
<name>A0ABU0Z6W6_9MICO</name>
<dbReference type="Proteomes" id="UP001235133">
    <property type="component" value="Unassembled WGS sequence"/>
</dbReference>
<keyword evidence="1" id="KW-0812">Transmembrane</keyword>
<feature type="transmembrane region" description="Helical" evidence="1">
    <location>
        <begin position="12"/>
        <end position="41"/>
    </location>
</feature>
<gene>
    <name evidence="2" type="ORF">Q9R08_16915</name>
</gene>
<keyword evidence="1" id="KW-0472">Membrane</keyword>
<protein>
    <submittedName>
        <fullName evidence="2">Uncharacterized protein</fullName>
    </submittedName>
</protein>
<keyword evidence="3" id="KW-1185">Reference proteome</keyword>
<proteinExistence type="predicted"/>
<comment type="caution">
    <text evidence="2">The sequence shown here is derived from an EMBL/GenBank/DDBJ whole genome shotgun (WGS) entry which is preliminary data.</text>
</comment>
<dbReference type="RefSeq" id="WP_308869313.1">
    <property type="nucleotide sequence ID" value="NZ_JAVFWO010000005.1"/>
</dbReference>
<keyword evidence="1" id="KW-1133">Transmembrane helix</keyword>
<evidence type="ECO:0000256" key="1">
    <source>
        <dbReference type="SAM" id="Phobius"/>
    </source>
</evidence>
<evidence type="ECO:0000313" key="3">
    <source>
        <dbReference type="Proteomes" id="UP001235133"/>
    </source>
</evidence>
<evidence type="ECO:0000313" key="2">
    <source>
        <dbReference type="EMBL" id="MDQ7879675.1"/>
    </source>
</evidence>
<feature type="transmembrane region" description="Helical" evidence="1">
    <location>
        <begin position="61"/>
        <end position="85"/>
    </location>
</feature>
<dbReference type="EMBL" id="JAVFWO010000005">
    <property type="protein sequence ID" value="MDQ7879675.1"/>
    <property type="molecule type" value="Genomic_DNA"/>
</dbReference>
<sequence length="90" mass="9235">MAQPSGKELAGWMTAGLLVLAGAVAIVIGASTPASFGWFAYQPLADVAFTPGGDFVFVSRVTIFGFAALSLGLITLAFVGGWRLARRSAA</sequence>
<reference evidence="2 3" key="1">
    <citation type="submission" date="2023-08" db="EMBL/GenBank/DDBJ databases">
        <title>Microbacterium psychrotolerans sp. nov., a psychrotolerant bacterium isolated from soil in Heilongjiang Province, China.</title>
        <authorList>
            <person name="An P."/>
            <person name="Zhao D."/>
            <person name="Xiang H."/>
        </authorList>
    </citation>
    <scope>NUCLEOTIDE SEQUENCE [LARGE SCALE GENOMIC DNA]</scope>
    <source>
        <strain evidence="2 3">QXD-8</strain>
    </source>
</reference>
<organism evidence="2 3">
    <name type="scientific">Microbacterium psychrotolerans</name>
    <dbReference type="NCBI Taxonomy" id="3068321"/>
    <lineage>
        <taxon>Bacteria</taxon>
        <taxon>Bacillati</taxon>
        <taxon>Actinomycetota</taxon>
        <taxon>Actinomycetes</taxon>
        <taxon>Micrococcales</taxon>
        <taxon>Microbacteriaceae</taxon>
        <taxon>Microbacterium</taxon>
    </lineage>
</organism>